<gene>
    <name evidence="2" type="ORF">ACZ76_15930</name>
</gene>
<evidence type="ECO:0000313" key="2">
    <source>
        <dbReference type="EMBL" id="AKP34904.1"/>
    </source>
</evidence>
<reference evidence="2 3" key="1">
    <citation type="journal article" date="2015" name="Genome Announc.">
        <title>De Novo Genome Sequence of Yersinia aleksiciae Y159T.</title>
        <authorList>
            <person name="Sprague L.D."/>
            <person name="Neubauer H."/>
        </authorList>
    </citation>
    <scope>NUCLEOTIDE SEQUENCE [LARGE SCALE GENOMIC DNA]</scope>
    <source>
        <strain evidence="2 3">159</strain>
    </source>
</reference>
<dbReference type="EMBL" id="CP011975">
    <property type="protein sequence ID" value="AKP34904.1"/>
    <property type="molecule type" value="Genomic_DNA"/>
</dbReference>
<evidence type="ECO:0000256" key="1">
    <source>
        <dbReference type="SAM" id="Phobius"/>
    </source>
</evidence>
<dbReference type="Proteomes" id="UP000069914">
    <property type="component" value="Chromosome"/>
</dbReference>
<proteinExistence type="predicted"/>
<accession>A0ABM5UGG3</accession>
<sequence>MHIKLIEYNIGVHIPFFGILNMPKFYWILCGVILVVGVSIALISAEWPGLVFSGDPESGEMPLEFGAGLGLAFLAIVGFVGGLIAKIVLTLLRK</sequence>
<name>A0ABM5UGG3_YERAE</name>
<protein>
    <submittedName>
        <fullName evidence="2">Uncharacterized protein</fullName>
    </submittedName>
</protein>
<keyword evidence="3" id="KW-1185">Reference proteome</keyword>
<keyword evidence="1" id="KW-1133">Transmembrane helix</keyword>
<organism evidence="2 3">
    <name type="scientific">Yersinia aleksiciae</name>
    <dbReference type="NCBI Taxonomy" id="263819"/>
    <lineage>
        <taxon>Bacteria</taxon>
        <taxon>Pseudomonadati</taxon>
        <taxon>Pseudomonadota</taxon>
        <taxon>Gammaproteobacteria</taxon>
        <taxon>Enterobacterales</taxon>
        <taxon>Yersiniaceae</taxon>
        <taxon>Yersinia</taxon>
    </lineage>
</organism>
<evidence type="ECO:0000313" key="3">
    <source>
        <dbReference type="Proteomes" id="UP000069914"/>
    </source>
</evidence>
<keyword evidence="1" id="KW-0472">Membrane</keyword>
<feature type="transmembrane region" description="Helical" evidence="1">
    <location>
        <begin position="25"/>
        <end position="45"/>
    </location>
</feature>
<feature type="transmembrane region" description="Helical" evidence="1">
    <location>
        <begin position="65"/>
        <end position="92"/>
    </location>
</feature>
<keyword evidence="1" id="KW-0812">Transmembrane</keyword>